<proteinExistence type="inferred from homology"/>
<keyword evidence="5" id="KW-0547">Nucleotide-binding</keyword>
<evidence type="ECO:0000256" key="8">
    <source>
        <dbReference type="ARBA" id="ARBA00038271"/>
    </source>
</evidence>
<dbReference type="GO" id="GO:0005737">
    <property type="term" value="C:cytoplasm"/>
    <property type="evidence" value="ECO:0007669"/>
    <property type="project" value="TreeGrafter"/>
</dbReference>
<evidence type="ECO:0000256" key="4">
    <source>
        <dbReference type="ARBA" id="ARBA00022679"/>
    </source>
</evidence>
<dbReference type="SMART" id="SM00220">
    <property type="entry name" value="S_TKc"/>
    <property type="match status" value="1"/>
</dbReference>
<keyword evidence="6 13" id="KW-0418">Kinase</keyword>
<keyword evidence="3" id="KW-0597">Phosphoprotein</keyword>
<dbReference type="PANTHER" id="PTHR22988:SF71">
    <property type="entry name" value="CITRON RHO-INTERACTING KINASE"/>
    <property type="match status" value="1"/>
</dbReference>
<dbReference type="OrthoDB" id="3638488at2759"/>
<comment type="catalytic activity">
    <reaction evidence="9">
        <text>L-threonyl-[protein] + ATP = O-phospho-L-threonyl-[protein] + ADP + H(+)</text>
        <dbReference type="Rhea" id="RHEA:46608"/>
        <dbReference type="Rhea" id="RHEA-COMP:11060"/>
        <dbReference type="Rhea" id="RHEA-COMP:11605"/>
        <dbReference type="ChEBI" id="CHEBI:15378"/>
        <dbReference type="ChEBI" id="CHEBI:30013"/>
        <dbReference type="ChEBI" id="CHEBI:30616"/>
        <dbReference type="ChEBI" id="CHEBI:61977"/>
        <dbReference type="ChEBI" id="CHEBI:456216"/>
        <dbReference type="EC" id="2.7.11.1"/>
    </reaction>
</comment>
<keyword evidence="14" id="KW-1185">Reference proteome</keyword>
<sequence>MIDENIVKKIQTLRLNITDFEVIKPLAQGAIGKVSLVRGKYDKKYYALKALSKQELLSQRETAFFMEERNAMSKLRTSKYTTSLYAAFQDRENLYLLMEYAPGGSLQRMLEAEGALTIDEAKFYMAEVLLALEELHNLNFIHRDVKPGNILIYLNGHAKLVDFGSCISVGEDQLVSSNVPVGTPDYISPEVLRANEGTVKYGKECDWWSYGISLYELLLLEPPFYSDSLLETYSQIMDHKNTFGWPDDCTLDDVTKDLITHLICDREVRLGKNGAAEIKKHKFFEGVDFENIFNMKPPFMPKLNNPEDTTYFLTEEDD</sequence>
<comment type="caution">
    <text evidence="13">The sequence shown here is derived from an EMBL/GenBank/DDBJ whole genome shotgun (WGS) entry which is preliminary data.</text>
</comment>
<dbReference type="InterPro" id="IPR008271">
    <property type="entry name" value="Ser/Thr_kinase_AS"/>
</dbReference>
<reference evidence="13 14" key="1">
    <citation type="submission" date="2016-08" db="EMBL/GenBank/DDBJ databases">
        <title>A Parts List for Fungal Cellulosomes Revealed by Comparative Genomics.</title>
        <authorList>
            <consortium name="DOE Joint Genome Institute"/>
            <person name="Haitjema C.H."/>
            <person name="Gilmore S.P."/>
            <person name="Henske J.K."/>
            <person name="Solomon K.V."/>
            <person name="De Groot R."/>
            <person name="Kuo A."/>
            <person name="Mondo S.J."/>
            <person name="Salamov A.A."/>
            <person name="Labutti K."/>
            <person name="Zhao Z."/>
            <person name="Chiniquy J."/>
            <person name="Barry K."/>
            <person name="Brewer H.M."/>
            <person name="Purvine S.O."/>
            <person name="Wright A.T."/>
            <person name="Boxma B."/>
            <person name="Van Alen T."/>
            <person name="Hackstein J.H."/>
            <person name="Baker S.E."/>
            <person name="Grigoriev I.V."/>
            <person name="O'Malley M.A."/>
        </authorList>
    </citation>
    <scope>NUCLEOTIDE SEQUENCE [LARGE SCALE GENOMIC DNA]</scope>
    <source>
        <strain evidence="13 14">G1</strain>
    </source>
</reference>
<evidence type="ECO:0000256" key="3">
    <source>
        <dbReference type="ARBA" id="ARBA00022553"/>
    </source>
</evidence>
<dbReference type="Pfam" id="PF00069">
    <property type="entry name" value="Pkinase"/>
    <property type="match status" value="1"/>
</dbReference>
<dbReference type="PROSITE" id="PS51285">
    <property type="entry name" value="AGC_KINASE_CTER"/>
    <property type="match status" value="1"/>
</dbReference>
<evidence type="ECO:0000259" key="11">
    <source>
        <dbReference type="PROSITE" id="PS50011"/>
    </source>
</evidence>
<evidence type="ECO:0000256" key="9">
    <source>
        <dbReference type="ARBA" id="ARBA00047899"/>
    </source>
</evidence>
<dbReference type="GO" id="GO:0031032">
    <property type="term" value="P:actomyosin structure organization"/>
    <property type="evidence" value="ECO:0007669"/>
    <property type="project" value="TreeGrafter"/>
</dbReference>
<organism evidence="13 14">
    <name type="scientific">Neocallimastix californiae</name>
    <dbReference type="NCBI Taxonomy" id="1754190"/>
    <lineage>
        <taxon>Eukaryota</taxon>
        <taxon>Fungi</taxon>
        <taxon>Fungi incertae sedis</taxon>
        <taxon>Chytridiomycota</taxon>
        <taxon>Chytridiomycota incertae sedis</taxon>
        <taxon>Neocallimastigomycetes</taxon>
        <taxon>Neocallimastigales</taxon>
        <taxon>Neocallimastigaceae</taxon>
        <taxon>Neocallimastix</taxon>
    </lineage>
</organism>
<dbReference type="Proteomes" id="UP000193920">
    <property type="component" value="Unassembled WGS sequence"/>
</dbReference>
<protein>
    <recommendedName>
        <fullName evidence="1">non-specific serine/threonine protein kinase</fullName>
        <ecNumber evidence="1">2.7.11.1</ecNumber>
    </recommendedName>
</protein>
<dbReference type="GO" id="GO:0004674">
    <property type="term" value="F:protein serine/threonine kinase activity"/>
    <property type="evidence" value="ECO:0007669"/>
    <property type="project" value="UniProtKB-KW"/>
</dbReference>
<evidence type="ECO:0000313" key="13">
    <source>
        <dbReference type="EMBL" id="ORY39755.1"/>
    </source>
</evidence>
<name>A0A1Y2C0B2_9FUNG</name>
<dbReference type="PROSITE" id="PS00108">
    <property type="entry name" value="PROTEIN_KINASE_ST"/>
    <property type="match status" value="1"/>
</dbReference>
<feature type="domain" description="AGC-kinase C-terminal" evidence="12">
    <location>
        <begin position="285"/>
        <end position="318"/>
    </location>
</feature>
<comment type="catalytic activity">
    <reaction evidence="10">
        <text>L-seryl-[protein] + ATP = O-phospho-L-seryl-[protein] + ADP + H(+)</text>
        <dbReference type="Rhea" id="RHEA:17989"/>
        <dbReference type="Rhea" id="RHEA-COMP:9863"/>
        <dbReference type="Rhea" id="RHEA-COMP:11604"/>
        <dbReference type="ChEBI" id="CHEBI:15378"/>
        <dbReference type="ChEBI" id="CHEBI:29999"/>
        <dbReference type="ChEBI" id="CHEBI:30616"/>
        <dbReference type="ChEBI" id="CHEBI:83421"/>
        <dbReference type="ChEBI" id="CHEBI:456216"/>
        <dbReference type="EC" id="2.7.11.1"/>
    </reaction>
</comment>
<dbReference type="SUPFAM" id="SSF56112">
    <property type="entry name" value="Protein kinase-like (PK-like)"/>
    <property type="match status" value="1"/>
</dbReference>
<dbReference type="InterPro" id="IPR000961">
    <property type="entry name" value="AGC-kinase_C"/>
</dbReference>
<dbReference type="GO" id="GO:0005524">
    <property type="term" value="F:ATP binding"/>
    <property type="evidence" value="ECO:0007669"/>
    <property type="project" value="UniProtKB-KW"/>
</dbReference>
<gene>
    <name evidence="13" type="ORF">LY90DRAFT_419129</name>
</gene>
<dbReference type="InterPro" id="IPR000719">
    <property type="entry name" value="Prot_kinase_dom"/>
</dbReference>
<comment type="similarity">
    <text evidence="8">Belongs to the protein kinase superfamily. STE Ser/Thr protein kinase family. COT1 subfamily.</text>
</comment>
<feature type="non-terminal residue" evidence="13">
    <location>
        <position position="318"/>
    </location>
</feature>
<dbReference type="InterPro" id="IPR050839">
    <property type="entry name" value="Rho-assoc_Ser/Thr_Kinase"/>
</dbReference>
<dbReference type="AlphaFoldDB" id="A0A1Y2C0B2"/>
<evidence type="ECO:0000313" key="14">
    <source>
        <dbReference type="Proteomes" id="UP000193920"/>
    </source>
</evidence>
<evidence type="ECO:0000256" key="1">
    <source>
        <dbReference type="ARBA" id="ARBA00012513"/>
    </source>
</evidence>
<dbReference type="PANTHER" id="PTHR22988">
    <property type="entry name" value="MYOTONIC DYSTROPHY S/T KINASE-RELATED"/>
    <property type="match status" value="1"/>
</dbReference>
<evidence type="ECO:0000256" key="6">
    <source>
        <dbReference type="ARBA" id="ARBA00022777"/>
    </source>
</evidence>
<evidence type="ECO:0000256" key="5">
    <source>
        <dbReference type="ARBA" id="ARBA00022741"/>
    </source>
</evidence>
<dbReference type="Gene3D" id="1.10.510.10">
    <property type="entry name" value="Transferase(Phosphotransferase) domain 1"/>
    <property type="match status" value="1"/>
</dbReference>
<evidence type="ECO:0000256" key="2">
    <source>
        <dbReference type="ARBA" id="ARBA00022527"/>
    </source>
</evidence>
<keyword evidence="4" id="KW-0808">Transferase</keyword>
<dbReference type="EMBL" id="MCOG01000130">
    <property type="protein sequence ID" value="ORY39755.1"/>
    <property type="molecule type" value="Genomic_DNA"/>
</dbReference>
<dbReference type="STRING" id="1754190.A0A1Y2C0B2"/>
<dbReference type="Gene3D" id="3.30.200.20">
    <property type="entry name" value="Phosphorylase Kinase, domain 1"/>
    <property type="match status" value="1"/>
</dbReference>
<dbReference type="GO" id="GO:0005856">
    <property type="term" value="C:cytoskeleton"/>
    <property type="evidence" value="ECO:0007669"/>
    <property type="project" value="TreeGrafter"/>
</dbReference>
<dbReference type="EC" id="2.7.11.1" evidence="1"/>
<keyword evidence="7" id="KW-0067">ATP-binding</keyword>
<dbReference type="PROSITE" id="PS50011">
    <property type="entry name" value="PROTEIN_KINASE_DOM"/>
    <property type="match status" value="1"/>
</dbReference>
<accession>A0A1Y2C0B2</accession>
<feature type="domain" description="Protein kinase" evidence="11">
    <location>
        <begin position="20"/>
        <end position="284"/>
    </location>
</feature>
<dbReference type="InterPro" id="IPR011009">
    <property type="entry name" value="Kinase-like_dom_sf"/>
</dbReference>
<keyword evidence="2" id="KW-0723">Serine/threonine-protein kinase</keyword>
<evidence type="ECO:0000256" key="10">
    <source>
        <dbReference type="ARBA" id="ARBA00048679"/>
    </source>
</evidence>
<dbReference type="FunFam" id="1.10.510.10:FF:000751">
    <property type="entry name" value="Non-specific serine/threonine protein kinase"/>
    <property type="match status" value="1"/>
</dbReference>
<evidence type="ECO:0000259" key="12">
    <source>
        <dbReference type="PROSITE" id="PS51285"/>
    </source>
</evidence>
<evidence type="ECO:0000256" key="7">
    <source>
        <dbReference type="ARBA" id="ARBA00022840"/>
    </source>
</evidence>